<evidence type="ECO:0000256" key="9">
    <source>
        <dbReference type="PIRSR" id="PIRSR618319-50"/>
    </source>
</evidence>
<keyword evidence="5 8" id="KW-0648">Protein biosynthesis</keyword>
<dbReference type="PANTHER" id="PTHR32328:SF0">
    <property type="entry name" value="L-SERYL-TRNA(SEC) SELENIUM TRANSFERASE"/>
    <property type="match status" value="1"/>
</dbReference>
<comment type="subcellular location">
    <subcellularLocation>
        <location evidence="8">Cytoplasm</location>
    </subcellularLocation>
</comment>
<evidence type="ECO:0000256" key="6">
    <source>
        <dbReference type="ARBA" id="ARBA00023266"/>
    </source>
</evidence>
<dbReference type="eggNOG" id="COG1921">
    <property type="taxonomic scope" value="Bacteria"/>
</dbReference>
<keyword evidence="2 8" id="KW-0963">Cytoplasm</keyword>
<dbReference type="GO" id="GO:0004125">
    <property type="term" value="F:L-seryl-tRNA(Sec) selenium transferase activity"/>
    <property type="evidence" value="ECO:0007669"/>
    <property type="project" value="UniProtKB-UniRule"/>
</dbReference>
<dbReference type="AlphaFoldDB" id="U2FQ98"/>
<proteinExistence type="inferred from homology"/>
<organism evidence="10 11">
    <name type="scientific">Haloplasma contractile SSD-17B</name>
    <dbReference type="NCBI Taxonomy" id="1033810"/>
    <lineage>
        <taxon>Bacteria</taxon>
        <taxon>Bacillati</taxon>
        <taxon>Mycoplasmatota</taxon>
        <taxon>Mollicutes</taxon>
        <taxon>Haloplasmatales</taxon>
        <taxon>Haloplasmataceae</taxon>
        <taxon>Haloplasma</taxon>
    </lineage>
</organism>
<dbReference type="Proteomes" id="UP000005707">
    <property type="component" value="Unassembled WGS sequence"/>
</dbReference>
<dbReference type="Gene3D" id="3.40.640.10">
    <property type="entry name" value="Type I PLP-dependent aspartate aminotransferase-like (Major domain)"/>
    <property type="match status" value="1"/>
</dbReference>
<evidence type="ECO:0000256" key="5">
    <source>
        <dbReference type="ARBA" id="ARBA00022917"/>
    </source>
</evidence>
<dbReference type="EC" id="2.9.1.1" evidence="8"/>
<comment type="cofactor">
    <cofactor evidence="1 8 9">
        <name>pyridoxal 5'-phosphate</name>
        <dbReference type="ChEBI" id="CHEBI:597326"/>
    </cofactor>
</comment>
<evidence type="ECO:0000256" key="3">
    <source>
        <dbReference type="ARBA" id="ARBA00022679"/>
    </source>
</evidence>
<dbReference type="GO" id="GO:0001514">
    <property type="term" value="P:selenocysteine incorporation"/>
    <property type="evidence" value="ECO:0007669"/>
    <property type="project" value="UniProtKB-UniRule"/>
</dbReference>
<dbReference type="UniPathway" id="UPA00906">
    <property type="reaction ID" value="UER00896"/>
</dbReference>
<comment type="function">
    <text evidence="8">Converts seryl-tRNA(Sec) to selenocysteinyl-tRNA(Sec) required for selenoprotein biosynthesis.</text>
</comment>
<dbReference type="InterPro" id="IPR018319">
    <property type="entry name" value="SelA-like"/>
</dbReference>
<dbReference type="RefSeq" id="WP_008826776.1">
    <property type="nucleotide sequence ID" value="NZ_AFNU02000002.1"/>
</dbReference>
<dbReference type="STRING" id="1033810.HLPCO_000833"/>
<accession>U2FQ98</accession>
<dbReference type="SUPFAM" id="SSF53383">
    <property type="entry name" value="PLP-dependent transferases"/>
    <property type="match status" value="1"/>
</dbReference>
<evidence type="ECO:0000256" key="1">
    <source>
        <dbReference type="ARBA" id="ARBA00001933"/>
    </source>
</evidence>
<protein>
    <recommendedName>
        <fullName evidence="8">L-seryl-tRNA(Sec) selenium transferase</fullName>
        <ecNumber evidence="8">2.9.1.1</ecNumber>
    </recommendedName>
    <alternativeName>
        <fullName evidence="8">Selenocysteine synthase</fullName>
        <shortName evidence="8">Sec synthase</shortName>
    </alternativeName>
    <alternativeName>
        <fullName evidence="8">Selenocysteinyl-tRNA(Sec) synthase</fullName>
    </alternativeName>
</protein>
<dbReference type="GO" id="GO:0005737">
    <property type="term" value="C:cytoplasm"/>
    <property type="evidence" value="ECO:0007669"/>
    <property type="project" value="UniProtKB-SubCell"/>
</dbReference>
<dbReference type="NCBIfam" id="TIGR00474">
    <property type="entry name" value="selA"/>
    <property type="match status" value="1"/>
</dbReference>
<comment type="caution">
    <text evidence="10">The sequence shown here is derived from an EMBL/GenBank/DDBJ whole genome shotgun (WGS) entry which is preliminary data.</text>
</comment>
<comment type="similarity">
    <text evidence="7 8">Belongs to the SelA family.</text>
</comment>
<evidence type="ECO:0000313" key="10">
    <source>
        <dbReference type="EMBL" id="ERJ13214.1"/>
    </source>
</evidence>
<evidence type="ECO:0000256" key="7">
    <source>
        <dbReference type="ARBA" id="ARBA00044507"/>
    </source>
</evidence>
<keyword evidence="6 8" id="KW-0711">Selenium</keyword>
<name>U2FQ98_9MOLU</name>
<dbReference type="InParanoid" id="U2FQ98"/>
<dbReference type="Gene3D" id="3.90.1150.180">
    <property type="match status" value="1"/>
</dbReference>
<dbReference type="PANTHER" id="PTHR32328">
    <property type="entry name" value="L-SERYL-TRNA(SEC) SELENIUM TRANSFERASE"/>
    <property type="match status" value="1"/>
</dbReference>
<gene>
    <name evidence="8 10" type="primary">selA</name>
    <name evidence="10" type="ORF">HLPCO_000833</name>
</gene>
<dbReference type="InterPro" id="IPR015421">
    <property type="entry name" value="PyrdxlP-dep_Trfase_major"/>
</dbReference>
<dbReference type="InterPro" id="IPR004534">
    <property type="entry name" value="SelA_trans"/>
</dbReference>
<evidence type="ECO:0000313" key="11">
    <source>
        <dbReference type="Proteomes" id="UP000005707"/>
    </source>
</evidence>
<reference evidence="10 11" key="2">
    <citation type="journal article" date="2013" name="PLoS ONE">
        <title>INDIGO - INtegrated Data Warehouse of MIcrobial GenOmes with Examples from the Red Sea Extremophiles.</title>
        <authorList>
            <person name="Alam I."/>
            <person name="Antunes A."/>
            <person name="Kamau A.A."/>
            <person name="Ba Alawi W."/>
            <person name="Kalkatawi M."/>
            <person name="Stingl U."/>
            <person name="Bajic V.B."/>
        </authorList>
    </citation>
    <scope>NUCLEOTIDE SEQUENCE [LARGE SCALE GENOMIC DNA]</scope>
    <source>
        <strain evidence="10 11">SSD-17B</strain>
    </source>
</reference>
<evidence type="ECO:0000256" key="2">
    <source>
        <dbReference type="ARBA" id="ARBA00022490"/>
    </source>
</evidence>
<feature type="modified residue" description="N6-(pyridoxal phosphate)lysine" evidence="8 9">
    <location>
        <position position="297"/>
    </location>
</feature>
<sequence>MNTLYKQIPQVSKLLNDKQINHYIGEFFQIEVKNEIEKTLNEIRVQIREKAITELSYESVVHKIIHRLEQKNPYSLRKVVNGTGTIVHTNLGRSLLSKQAIDNVVKVCSGYNNLEYNVKQGNRGSRYDHVEGMIANIVGSEAALVVNNNAAATMLSVAAFCEDKEVVVSRGELVEIGGSFRIPDIIEVSRASLKEVGTTNRTHVKDYERATSEQTAMYLKVHPSNYLIQGFTKNVSNDEIVELAANANKCREQKIITMEDLGSGVFIDFSPYDSIKENTVKESVQSGIDIVTFSGDKLLGGPQAGIIVGKREYIDQIKQHPLCRALRVGKMTIAALEGTLRDYYDELVAVQSIPTLNMILKNTETLREFADNLSDKIKALTNRVNCEVVRIDSTVGGGSLPLSKLPSYGVTIRHQHLSTQDIEKIMRQHTTPVIGRINNEQYVIDVRTLCEGDEQIILDALMRQGDFK</sequence>
<reference evidence="10 11" key="1">
    <citation type="journal article" date="2011" name="J. Bacteriol.">
        <title>Genome sequence of Haloplasma contractile, an unusual contractile bacterium from a deep-sea anoxic brine lake.</title>
        <authorList>
            <person name="Antunes A."/>
            <person name="Alam I."/>
            <person name="El Dorry H."/>
            <person name="Siam R."/>
            <person name="Robertson A."/>
            <person name="Bajic V.B."/>
            <person name="Stingl U."/>
        </authorList>
    </citation>
    <scope>NUCLEOTIDE SEQUENCE [LARGE SCALE GENOMIC DNA]</scope>
    <source>
        <strain evidence="10 11">SSD-17B</strain>
    </source>
</reference>
<keyword evidence="3 8" id="KW-0808">Transferase</keyword>
<dbReference type="EMBL" id="AFNU02000002">
    <property type="protein sequence ID" value="ERJ13214.1"/>
    <property type="molecule type" value="Genomic_DNA"/>
</dbReference>
<dbReference type="InterPro" id="IPR015424">
    <property type="entry name" value="PyrdxlP-dep_Trfase"/>
</dbReference>
<evidence type="ECO:0000256" key="8">
    <source>
        <dbReference type="HAMAP-Rule" id="MF_00423"/>
    </source>
</evidence>
<dbReference type="Pfam" id="PF03841">
    <property type="entry name" value="SelA"/>
    <property type="match status" value="1"/>
</dbReference>
<keyword evidence="4 8" id="KW-0663">Pyridoxal phosphate</keyword>
<dbReference type="GO" id="GO:0001717">
    <property type="term" value="P:conversion of seryl-tRNAsec to selenocys-tRNAsec"/>
    <property type="evidence" value="ECO:0007669"/>
    <property type="project" value="UniProtKB-UniRule"/>
</dbReference>
<comment type="catalytic activity">
    <reaction evidence="8">
        <text>L-seryl-tRNA(Sec) + selenophosphate + H(+) = L-selenocysteinyl-tRNA(Sec) + phosphate</text>
        <dbReference type="Rhea" id="RHEA:22728"/>
        <dbReference type="Rhea" id="RHEA-COMP:9742"/>
        <dbReference type="Rhea" id="RHEA-COMP:9743"/>
        <dbReference type="ChEBI" id="CHEBI:15378"/>
        <dbReference type="ChEBI" id="CHEBI:16144"/>
        <dbReference type="ChEBI" id="CHEBI:43474"/>
        <dbReference type="ChEBI" id="CHEBI:78533"/>
        <dbReference type="ChEBI" id="CHEBI:78573"/>
        <dbReference type="EC" id="2.9.1.1"/>
    </reaction>
</comment>
<evidence type="ECO:0000256" key="4">
    <source>
        <dbReference type="ARBA" id="ARBA00022898"/>
    </source>
</evidence>
<comment type="pathway">
    <text evidence="8">Aminoacyl-tRNA biosynthesis; selenocysteinyl-tRNA(Sec) biosynthesis; selenocysteinyl-tRNA(Sec) from L-seryl-tRNA(Sec) (bacterial route): step 1/1.</text>
</comment>
<keyword evidence="11" id="KW-1185">Reference proteome</keyword>
<dbReference type="OrthoDB" id="9787096at2"/>
<dbReference type="HAMAP" id="MF_00423">
    <property type="entry name" value="SelA"/>
    <property type="match status" value="1"/>
</dbReference>